<proteinExistence type="predicted"/>
<protein>
    <submittedName>
        <fullName evidence="1">HNH endonuclease</fullName>
    </submittedName>
</protein>
<dbReference type="EMBL" id="BJVY01000075">
    <property type="protein sequence ID" value="GEL75466.1"/>
    <property type="molecule type" value="Genomic_DNA"/>
</dbReference>
<evidence type="ECO:0000313" key="1">
    <source>
        <dbReference type="EMBL" id="GEL75466.1"/>
    </source>
</evidence>
<evidence type="ECO:0000313" key="4">
    <source>
        <dbReference type="Proteomes" id="UP000321224"/>
    </source>
</evidence>
<evidence type="ECO:0000313" key="3">
    <source>
        <dbReference type="Proteomes" id="UP000198717"/>
    </source>
</evidence>
<keyword evidence="1" id="KW-0378">Hydrolase</keyword>
<gene>
    <name evidence="1" type="ORF">MVI01_72500</name>
    <name evidence="2" type="ORF">SAMN04488504_13033</name>
</gene>
<organism evidence="1 4">
    <name type="scientific">Myxococcus virescens</name>
    <dbReference type="NCBI Taxonomy" id="83456"/>
    <lineage>
        <taxon>Bacteria</taxon>
        <taxon>Pseudomonadati</taxon>
        <taxon>Myxococcota</taxon>
        <taxon>Myxococcia</taxon>
        <taxon>Myxococcales</taxon>
        <taxon>Cystobacterineae</taxon>
        <taxon>Myxococcaceae</taxon>
        <taxon>Myxococcus</taxon>
    </lineage>
</organism>
<reference evidence="2 3" key="1">
    <citation type="submission" date="2016-10" db="EMBL/GenBank/DDBJ databases">
        <authorList>
            <person name="Varghese N."/>
            <person name="Submissions S."/>
        </authorList>
    </citation>
    <scope>NUCLEOTIDE SEQUENCE [LARGE SCALE GENOMIC DNA]</scope>
    <source>
        <strain evidence="2 3">DSM 2260</strain>
    </source>
</reference>
<evidence type="ECO:0000313" key="2">
    <source>
        <dbReference type="EMBL" id="SDF31764.1"/>
    </source>
</evidence>
<dbReference type="Gene3D" id="1.10.30.50">
    <property type="match status" value="1"/>
</dbReference>
<name>A0A511HPE8_9BACT</name>
<dbReference type="RefSeq" id="WP_090495868.1">
    <property type="nucleotide sequence ID" value="NZ_BJVY01000075.1"/>
</dbReference>
<dbReference type="Proteomes" id="UP000198717">
    <property type="component" value="Unassembled WGS sequence"/>
</dbReference>
<accession>A0A511HPE8</accession>
<dbReference type="Proteomes" id="UP000321224">
    <property type="component" value="Unassembled WGS sequence"/>
</dbReference>
<keyword evidence="1" id="KW-0540">Nuclease</keyword>
<keyword evidence="1" id="KW-0255">Endonuclease</keyword>
<sequence length="285" mass="31483">MRKLKKPVDAAGDVFTLCVSGVVKDEVLKKRFEQVKPNIVKAAADYEAAAAAGTLHMVKEEADVAGVVTQKEMAKLYTAWMVGSTSKGRPIYDKIRNACSRCPLCRHREVETLDHHLPKKLFPALAVAPSNLIPACSDCNGIKLTQGPKTAEEQTFHPYFDDFGTERWLYAKVLEGAPPSLLFFVQPPAAWTALQAKRAEHHFTTFGLAELYAAQAGPELGSIRYSLTQQFLLGGVDGVRAHLTEQAVSKELFIPNSWQTAMYRALSESDWFCSEGFPRIPLADL</sequence>
<keyword evidence="3" id="KW-1185">Reference proteome</keyword>
<reference evidence="1 4" key="2">
    <citation type="submission" date="2019-07" db="EMBL/GenBank/DDBJ databases">
        <title>Whole genome shotgun sequence of Myxococcus virescens NBRC 100334.</title>
        <authorList>
            <person name="Hosoyama A."/>
            <person name="Uohara A."/>
            <person name="Ohji S."/>
            <person name="Ichikawa N."/>
        </authorList>
    </citation>
    <scope>NUCLEOTIDE SEQUENCE [LARGE SCALE GENOMIC DNA]</scope>
    <source>
        <strain evidence="1 4">NBRC 100334</strain>
    </source>
</reference>
<dbReference type="GO" id="GO:0004519">
    <property type="term" value="F:endonuclease activity"/>
    <property type="evidence" value="ECO:0007669"/>
    <property type="project" value="UniProtKB-KW"/>
</dbReference>
<dbReference type="AlphaFoldDB" id="A0A511HPE8"/>
<dbReference type="EMBL" id="FNAJ01000030">
    <property type="protein sequence ID" value="SDF31764.1"/>
    <property type="molecule type" value="Genomic_DNA"/>
</dbReference>
<comment type="caution">
    <text evidence="1">The sequence shown here is derived from an EMBL/GenBank/DDBJ whole genome shotgun (WGS) entry which is preliminary data.</text>
</comment>